<feature type="domain" description="Gfo/Idh/MocA-like oxidoreductase N-terminal" evidence="2">
    <location>
        <begin position="10"/>
        <end position="123"/>
    </location>
</feature>
<dbReference type="GO" id="GO:0000166">
    <property type="term" value="F:nucleotide binding"/>
    <property type="evidence" value="ECO:0007669"/>
    <property type="project" value="InterPro"/>
</dbReference>
<dbReference type="InterPro" id="IPR000683">
    <property type="entry name" value="Gfo/Idh/MocA-like_OxRdtase_N"/>
</dbReference>
<feature type="domain" description="GFO/IDH/MocA-like oxidoreductase" evidence="3">
    <location>
        <begin position="135"/>
        <end position="256"/>
    </location>
</feature>
<keyword evidence="1" id="KW-0520">NAD</keyword>
<dbReference type="PANTHER" id="PTHR43249">
    <property type="entry name" value="UDP-N-ACETYL-2-AMINO-2-DEOXY-D-GLUCURONATE OXIDASE"/>
    <property type="match status" value="1"/>
</dbReference>
<dbReference type="EMBL" id="FNTX01000002">
    <property type="protein sequence ID" value="SEE86849.1"/>
    <property type="molecule type" value="Genomic_DNA"/>
</dbReference>
<sequence length="342" mass="35357">MRQHTMAESIGVGIVGAGSIGTTHARALQQVAATTLVAYSGGNPEVISGCGWPAARQCSADEVIDHPDVDVVAICTPSQTHASLTLAAIAAGKNAVVEKPLATTAADADRIVAAAREHGVLVAMVAQRRFEPEVAAVKQLLDSGELGEIRLAVTQVHWSRDDDYYHAAPWRTTMPAGGSLMNQGVHNADLLRWLCGPVETVTAQQATLGHDMPAEDTTVATLRLASGGLGLISTSTATPPGSPATLTLHTSRGTVELGQGEILRWDVPGVPRPASSASVTSGSADPAAIGIAGHVTMWQEVLAALREGRPCAIDAPEAARTVQLLDAIYRAADTGTQVEVSA</sequence>
<dbReference type="Proteomes" id="UP000199220">
    <property type="component" value="Unassembled WGS sequence"/>
</dbReference>
<dbReference type="PANTHER" id="PTHR43249:SF1">
    <property type="entry name" value="D-GLUCOSIDE 3-DEHYDROGENASE"/>
    <property type="match status" value="1"/>
</dbReference>
<dbReference type="RefSeq" id="WP_245708909.1">
    <property type="nucleotide sequence ID" value="NZ_FNTX01000002.1"/>
</dbReference>
<evidence type="ECO:0000313" key="4">
    <source>
        <dbReference type="EMBL" id="SEE86849.1"/>
    </source>
</evidence>
<proteinExistence type="predicted"/>
<dbReference type="InterPro" id="IPR052515">
    <property type="entry name" value="Gfo/Idh/MocA_Oxidoreductase"/>
</dbReference>
<accession>A0A1H5MBG2</accession>
<reference evidence="5" key="1">
    <citation type="submission" date="2016-10" db="EMBL/GenBank/DDBJ databases">
        <authorList>
            <person name="Varghese N."/>
            <person name="Submissions S."/>
        </authorList>
    </citation>
    <scope>NUCLEOTIDE SEQUENCE [LARGE SCALE GENOMIC DNA]</scope>
    <source>
        <strain evidence="5">DSM 21368</strain>
    </source>
</reference>
<protein>
    <submittedName>
        <fullName evidence="4">Predicted dehydrogenase</fullName>
    </submittedName>
</protein>
<evidence type="ECO:0000256" key="1">
    <source>
        <dbReference type="ARBA" id="ARBA00023027"/>
    </source>
</evidence>
<dbReference type="SUPFAM" id="SSF51735">
    <property type="entry name" value="NAD(P)-binding Rossmann-fold domains"/>
    <property type="match status" value="1"/>
</dbReference>
<dbReference type="InterPro" id="IPR036291">
    <property type="entry name" value="NAD(P)-bd_dom_sf"/>
</dbReference>
<name>A0A1H5MBG2_9MICO</name>
<dbReference type="InterPro" id="IPR055170">
    <property type="entry name" value="GFO_IDH_MocA-like_dom"/>
</dbReference>
<dbReference type="Gene3D" id="3.40.50.720">
    <property type="entry name" value="NAD(P)-binding Rossmann-like Domain"/>
    <property type="match status" value="1"/>
</dbReference>
<dbReference type="Gene3D" id="3.30.360.10">
    <property type="entry name" value="Dihydrodipicolinate Reductase, domain 2"/>
    <property type="match status" value="1"/>
</dbReference>
<evidence type="ECO:0000259" key="2">
    <source>
        <dbReference type="Pfam" id="PF01408"/>
    </source>
</evidence>
<dbReference type="AlphaFoldDB" id="A0A1H5MBG2"/>
<organism evidence="4 5">
    <name type="scientific">Ruania alba</name>
    <dbReference type="NCBI Taxonomy" id="648782"/>
    <lineage>
        <taxon>Bacteria</taxon>
        <taxon>Bacillati</taxon>
        <taxon>Actinomycetota</taxon>
        <taxon>Actinomycetes</taxon>
        <taxon>Micrococcales</taxon>
        <taxon>Ruaniaceae</taxon>
        <taxon>Ruania</taxon>
    </lineage>
</organism>
<dbReference type="STRING" id="648782.SAMN04488554_3282"/>
<dbReference type="Pfam" id="PF22725">
    <property type="entry name" value="GFO_IDH_MocA_C3"/>
    <property type="match status" value="1"/>
</dbReference>
<keyword evidence="5" id="KW-1185">Reference proteome</keyword>
<dbReference type="Pfam" id="PF01408">
    <property type="entry name" value="GFO_IDH_MocA"/>
    <property type="match status" value="1"/>
</dbReference>
<evidence type="ECO:0000259" key="3">
    <source>
        <dbReference type="Pfam" id="PF22725"/>
    </source>
</evidence>
<dbReference type="SUPFAM" id="SSF55347">
    <property type="entry name" value="Glyceraldehyde-3-phosphate dehydrogenase-like, C-terminal domain"/>
    <property type="match status" value="1"/>
</dbReference>
<gene>
    <name evidence="4" type="ORF">SAMN04488554_3282</name>
</gene>
<dbReference type="InterPro" id="IPR029752">
    <property type="entry name" value="D-isomer_DH_CS1"/>
</dbReference>
<evidence type="ECO:0000313" key="5">
    <source>
        <dbReference type="Proteomes" id="UP000199220"/>
    </source>
</evidence>
<dbReference type="PROSITE" id="PS00065">
    <property type="entry name" value="D_2_HYDROXYACID_DH_1"/>
    <property type="match status" value="1"/>
</dbReference>